<dbReference type="PANTHER" id="PTHR30244:SF9">
    <property type="entry name" value="PROTEIN RV3402C"/>
    <property type="match status" value="1"/>
</dbReference>
<dbReference type="Gene3D" id="3.40.640.10">
    <property type="entry name" value="Type I PLP-dependent aspartate aminotransferase-like (Major domain)"/>
    <property type="match status" value="1"/>
</dbReference>
<gene>
    <name evidence="4" type="ORF">H9Q13_07200</name>
</gene>
<dbReference type="PANTHER" id="PTHR30244">
    <property type="entry name" value="TRANSAMINASE"/>
    <property type="match status" value="1"/>
</dbReference>
<keyword evidence="5" id="KW-1185">Reference proteome</keyword>
<keyword evidence="1 3" id="KW-0663">Pyridoxal phosphate</keyword>
<dbReference type="CDD" id="cd00616">
    <property type="entry name" value="AHBA_syn"/>
    <property type="match status" value="1"/>
</dbReference>
<proteinExistence type="inferred from homology"/>
<organism evidence="4 5">
    <name type="scientific">Pontibacter aquaedesilientis</name>
    <dbReference type="NCBI Taxonomy" id="2766980"/>
    <lineage>
        <taxon>Bacteria</taxon>
        <taxon>Pseudomonadati</taxon>
        <taxon>Bacteroidota</taxon>
        <taxon>Cytophagia</taxon>
        <taxon>Cytophagales</taxon>
        <taxon>Hymenobacteraceae</taxon>
        <taxon>Pontibacter</taxon>
    </lineage>
</organism>
<comment type="similarity">
    <text evidence="2 3">Belongs to the DegT/DnrJ/EryC1 family.</text>
</comment>
<keyword evidence="4" id="KW-0032">Aminotransferase</keyword>
<dbReference type="SUPFAM" id="SSF53383">
    <property type="entry name" value="PLP-dependent transferases"/>
    <property type="match status" value="1"/>
</dbReference>
<keyword evidence="4" id="KW-0808">Transferase</keyword>
<evidence type="ECO:0000313" key="4">
    <source>
        <dbReference type="EMBL" id="MBD1396946.1"/>
    </source>
</evidence>
<dbReference type="Proteomes" id="UP000625551">
    <property type="component" value="Unassembled WGS sequence"/>
</dbReference>
<dbReference type="GO" id="GO:0008483">
    <property type="term" value="F:transaminase activity"/>
    <property type="evidence" value="ECO:0007669"/>
    <property type="project" value="UniProtKB-KW"/>
</dbReference>
<dbReference type="InterPro" id="IPR000653">
    <property type="entry name" value="DegT/StrS_aminotransferase"/>
</dbReference>
<evidence type="ECO:0000256" key="3">
    <source>
        <dbReference type="RuleBase" id="RU004508"/>
    </source>
</evidence>
<evidence type="ECO:0000313" key="5">
    <source>
        <dbReference type="Proteomes" id="UP000625551"/>
    </source>
</evidence>
<sequence length="359" mass="40566">MIPVTKPFLPSQEEYNKYLSAIWERQWLTNNGPLVNELELRLKDYLKVKHLLYVSNGTLALQIAIKALDLKGEIITTPFSFSATTGSIVWEGCEPVFVDIDADTLNIDPTSIEAAITPKTTAILATHVYGNACDINSIDSIAKKYNLKVIYDAAHCFGVKYKGQSIFNFGDISTTSFHATKLFHTIEGGALVTNSPELTYKMSYLRSFGNISPEEFAGVGTNAKNSEFHAAMGLCVLERIDQILNVRKVICERYNLMLSTLNAKRIKIQSECSWNHSYFPIIFETEEALLKALKLLNDNKVYPRRYFYPSLNTLPFLKSQEMPIAESVSKRILCLPLYHTLNIEEVDFIARLLLRAQNN</sequence>
<evidence type="ECO:0000256" key="2">
    <source>
        <dbReference type="ARBA" id="ARBA00037999"/>
    </source>
</evidence>
<dbReference type="Pfam" id="PF01041">
    <property type="entry name" value="DegT_DnrJ_EryC1"/>
    <property type="match status" value="1"/>
</dbReference>
<dbReference type="InterPro" id="IPR015424">
    <property type="entry name" value="PyrdxlP-dep_Trfase"/>
</dbReference>
<protein>
    <submittedName>
        <fullName evidence="4">DegT/DnrJ/EryC1/StrS family aminotransferase</fullName>
    </submittedName>
</protein>
<reference evidence="4 5" key="1">
    <citation type="submission" date="2020-09" db="EMBL/GenBank/DDBJ databases">
        <title>Genome sequencing and assembly of Pontibacter sp.</title>
        <authorList>
            <person name="Chhetri G."/>
        </authorList>
    </citation>
    <scope>NUCLEOTIDE SEQUENCE [LARGE SCALE GENOMIC DNA]</scope>
    <source>
        <strain evidence="4 5">JH31</strain>
    </source>
</reference>
<name>A0ABR7XG85_9BACT</name>
<dbReference type="EMBL" id="JACXAJ010000002">
    <property type="protein sequence ID" value="MBD1396946.1"/>
    <property type="molecule type" value="Genomic_DNA"/>
</dbReference>
<comment type="caution">
    <text evidence="4">The sequence shown here is derived from an EMBL/GenBank/DDBJ whole genome shotgun (WGS) entry which is preliminary data.</text>
</comment>
<dbReference type="PIRSF" id="PIRSF000390">
    <property type="entry name" value="PLP_StrS"/>
    <property type="match status" value="1"/>
</dbReference>
<dbReference type="RefSeq" id="WP_191183081.1">
    <property type="nucleotide sequence ID" value="NZ_JACXAJ010000002.1"/>
</dbReference>
<accession>A0ABR7XG85</accession>
<dbReference type="InterPro" id="IPR015421">
    <property type="entry name" value="PyrdxlP-dep_Trfase_major"/>
</dbReference>
<evidence type="ECO:0000256" key="1">
    <source>
        <dbReference type="ARBA" id="ARBA00022898"/>
    </source>
</evidence>